<name>A0A222FEX9_9GAMM</name>
<protein>
    <submittedName>
        <fullName evidence="1">Transcriptional regulator</fullName>
    </submittedName>
</protein>
<organism evidence="1 2">
    <name type="scientific">Bacterioplanes sanyensis</name>
    <dbReference type="NCBI Taxonomy" id="1249553"/>
    <lineage>
        <taxon>Bacteria</taxon>
        <taxon>Pseudomonadati</taxon>
        <taxon>Pseudomonadota</taxon>
        <taxon>Gammaproteobacteria</taxon>
        <taxon>Oceanospirillales</taxon>
        <taxon>Oceanospirillaceae</taxon>
        <taxon>Bacterioplanes</taxon>
    </lineage>
</organism>
<evidence type="ECO:0000313" key="2">
    <source>
        <dbReference type="Proteomes" id="UP000202440"/>
    </source>
</evidence>
<keyword evidence="2" id="KW-1185">Reference proteome</keyword>
<dbReference type="SUPFAM" id="SSF50475">
    <property type="entry name" value="FMN-binding split barrel"/>
    <property type="match status" value="1"/>
</dbReference>
<dbReference type="PIRSF" id="PIRSF010372">
    <property type="entry name" value="PaiB"/>
    <property type="match status" value="1"/>
</dbReference>
<accession>A0A222FEX9</accession>
<dbReference type="AlphaFoldDB" id="A0A222FEX9"/>
<dbReference type="InterPro" id="IPR007396">
    <property type="entry name" value="TR_PAI2-type"/>
</dbReference>
<gene>
    <name evidence="1" type="ORF">CHH28_02260</name>
</gene>
<reference evidence="1 2" key="1">
    <citation type="submission" date="2017-07" db="EMBL/GenBank/DDBJ databases">
        <title>Annotated genome sequence of Bacterioplanes sanyensis isolated from Red Sea.</title>
        <authorList>
            <person name="Rehman Z.U."/>
        </authorList>
    </citation>
    <scope>NUCLEOTIDE SEQUENCE [LARGE SCALE GENOMIC DNA]</scope>
    <source>
        <strain evidence="1 2">NV9</strain>
    </source>
</reference>
<dbReference type="EMBL" id="CP022530">
    <property type="protein sequence ID" value="ASP37568.1"/>
    <property type="molecule type" value="Genomic_DNA"/>
</dbReference>
<dbReference type="PANTHER" id="PTHR35802:SF1">
    <property type="entry name" value="PROTEASE SYNTHASE AND SPORULATION PROTEIN PAI 2"/>
    <property type="match status" value="1"/>
</dbReference>
<dbReference type="Pfam" id="PF04299">
    <property type="entry name" value="FMN_bind_2"/>
    <property type="match status" value="1"/>
</dbReference>
<dbReference type="Proteomes" id="UP000202440">
    <property type="component" value="Chromosome"/>
</dbReference>
<dbReference type="OrthoDB" id="9794948at2"/>
<sequence>MGAKIIAHCLVHFLYNCGCAKYYMLCMLAALFSRRAPMHIPSSFRQSDPETLLAFVQAYPLATLVVTAEGQLHAHHLPFLVRSEAGKQTIASHINRANKIWQTCQDGDEILLIFTGPDCYVSPNFYPSKQRDGKAVPTWNYSAVHVRGTIRFVHQAKWILEFLAELSDHHEQQHQAKPWTMEDAPDGFIEKLCKAVVGIEVTIESIEGQMKYSQNKTSEDFSGVVTGLSQGNEQQRLVAKSMVALEDS</sequence>
<dbReference type="RefSeq" id="WP_094058784.1">
    <property type="nucleotide sequence ID" value="NZ_CP022530.1"/>
</dbReference>
<dbReference type="PANTHER" id="PTHR35802">
    <property type="entry name" value="PROTEASE SYNTHASE AND SPORULATION PROTEIN PAI 2"/>
    <property type="match status" value="1"/>
</dbReference>
<dbReference type="KEGG" id="bsan:CHH28_02260"/>
<proteinExistence type="predicted"/>
<dbReference type="Gene3D" id="2.30.110.10">
    <property type="entry name" value="Electron Transport, Fmn-binding Protein, Chain A"/>
    <property type="match status" value="1"/>
</dbReference>
<dbReference type="InterPro" id="IPR012349">
    <property type="entry name" value="Split_barrel_FMN-bd"/>
</dbReference>
<evidence type="ECO:0000313" key="1">
    <source>
        <dbReference type="EMBL" id="ASP37568.1"/>
    </source>
</evidence>